<keyword evidence="1" id="KW-0548">Nucleotidyltransferase</keyword>
<dbReference type="Proteomes" id="UP000027936">
    <property type="component" value="Unassembled WGS sequence"/>
</dbReference>
<comment type="caution">
    <text evidence="1">The sequence shown here is derived from an EMBL/GenBank/DDBJ whole genome shotgun (WGS) entry which is preliminary data.</text>
</comment>
<name>A0A072NL55_SCHAZ</name>
<dbReference type="RefSeq" id="WP_202594794.1">
    <property type="nucleotide sequence ID" value="NZ_JJRY01000010.1"/>
</dbReference>
<dbReference type="InterPro" id="IPR051083">
    <property type="entry name" value="GrpII_Intron_Splice-Mob/Def"/>
</dbReference>
<dbReference type="PANTHER" id="PTHR34047">
    <property type="entry name" value="NUCLEAR INTRON MATURASE 1, MITOCHONDRIAL-RELATED"/>
    <property type="match status" value="1"/>
</dbReference>
<dbReference type="PANTHER" id="PTHR34047:SF8">
    <property type="entry name" value="PROTEIN YKFC"/>
    <property type="match status" value="1"/>
</dbReference>
<evidence type="ECO:0000313" key="2">
    <source>
        <dbReference type="Proteomes" id="UP000027936"/>
    </source>
</evidence>
<dbReference type="EMBL" id="JJRY01000010">
    <property type="protein sequence ID" value="KEF37997.1"/>
    <property type="molecule type" value="Genomic_DNA"/>
</dbReference>
<protein>
    <submittedName>
        <fullName evidence="1">Retron-type reverse transcriptase</fullName>
    </submittedName>
</protein>
<proteinExistence type="predicted"/>
<dbReference type="SUPFAM" id="SSF56672">
    <property type="entry name" value="DNA/RNA polymerases"/>
    <property type="match status" value="1"/>
</dbReference>
<gene>
    <name evidence="1" type="ORF">M670_02754</name>
</gene>
<keyword evidence="1" id="KW-0808">Transferase</keyword>
<keyword evidence="1" id="KW-0695">RNA-directed DNA polymerase</keyword>
<dbReference type="AlphaFoldDB" id="A0A072NL55"/>
<reference evidence="1 2" key="1">
    <citation type="submission" date="2014-04" db="EMBL/GenBank/DDBJ databases">
        <title>Draft genome sequence of Bacillus azotoformans MEV2011, a (co-) denitrifying strain unable to grow in the presence of oxygen.</title>
        <authorList>
            <person name="Nielsen M."/>
            <person name="Schreiber L."/>
            <person name="Finster K."/>
            <person name="Schramm A."/>
        </authorList>
    </citation>
    <scope>NUCLEOTIDE SEQUENCE [LARGE SCALE GENOMIC DNA]</scope>
    <source>
        <strain evidence="1 2">MEV2011</strain>
    </source>
</reference>
<evidence type="ECO:0000313" key="1">
    <source>
        <dbReference type="EMBL" id="KEF37997.1"/>
    </source>
</evidence>
<dbReference type="GO" id="GO:0003964">
    <property type="term" value="F:RNA-directed DNA polymerase activity"/>
    <property type="evidence" value="ECO:0007669"/>
    <property type="project" value="UniProtKB-KW"/>
</dbReference>
<sequence length="209" mass="24205">MTLFFLRIRQRRHFDETTGKGYRIRIPDGENPSPRRLTYGSKPGTRCNANNHVTAVKPFECTSRKGVEYAMNQEWKFKLHSVYGQILFDRKLTQSFEQVKANKGAGGIDGDTIESYEVKLEENIMELLNKLRTKTYQAKPVRRVYIPKKNGKKRPLGIPTIEDRIVQQSVVNILQCISQVKSEPFRNLILSHHLFGISFHPFLSFPHSK</sequence>
<dbReference type="InterPro" id="IPR043502">
    <property type="entry name" value="DNA/RNA_pol_sf"/>
</dbReference>
<accession>A0A072NL55</accession>
<organism evidence="1 2">
    <name type="scientific">Schinkia azotoformans MEV2011</name>
    <dbReference type="NCBI Taxonomy" id="1348973"/>
    <lineage>
        <taxon>Bacteria</taxon>
        <taxon>Bacillati</taxon>
        <taxon>Bacillota</taxon>
        <taxon>Bacilli</taxon>
        <taxon>Bacillales</taxon>
        <taxon>Bacillaceae</taxon>
        <taxon>Calidifontibacillus/Schinkia group</taxon>
        <taxon>Schinkia</taxon>
    </lineage>
</organism>